<dbReference type="PROSITE" id="PS50949">
    <property type="entry name" value="HTH_GNTR"/>
    <property type="match status" value="1"/>
</dbReference>
<dbReference type="SUPFAM" id="SSF46785">
    <property type="entry name" value="Winged helix' DNA-binding domain"/>
    <property type="match status" value="1"/>
</dbReference>
<evidence type="ECO:0000313" key="5">
    <source>
        <dbReference type="EMBL" id="MBC5665787.1"/>
    </source>
</evidence>
<sequence>MQEQRKASNTTTSEIVLKSLREQIINGTLQPQEKLVEAEIAQKFGLSRGPVREALRQLAVEGLVDYCPNKGCTVALLSPQDAYEVFFLRGSLEKLAIQKSNCRLSDYSLLIMEASIEEFRKAVLEGNTMKAVHADEIFHQQIIRSAQLDRLTKMWELLSPLNGAMFLSVQNANHFGQLNGDAETLQNAKCLEPNTPDSRTSHNGGAAVWTHQSLLEAIRSSDLQAACALLDQHYEETGKRVYRLSLMKEQSF</sequence>
<feature type="domain" description="HTH gntR-type" evidence="4">
    <location>
        <begin position="10"/>
        <end position="77"/>
    </location>
</feature>
<dbReference type="RefSeq" id="WP_186856009.1">
    <property type="nucleotide sequence ID" value="NZ_JACOOY010000015.1"/>
</dbReference>
<dbReference type="InterPro" id="IPR036388">
    <property type="entry name" value="WH-like_DNA-bd_sf"/>
</dbReference>
<dbReference type="SMART" id="SM00895">
    <property type="entry name" value="FCD"/>
    <property type="match status" value="1"/>
</dbReference>
<evidence type="ECO:0000256" key="3">
    <source>
        <dbReference type="ARBA" id="ARBA00023163"/>
    </source>
</evidence>
<dbReference type="Pfam" id="PF07729">
    <property type="entry name" value="FCD"/>
    <property type="match status" value="1"/>
</dbReference>
<dbReference type="InterPro" id="IPR011711">
    <property type="entry name" value="GntR_C"/>
</dbReference>
<dbReference type="Proteomes" id="UP000647235">
    <property type="component" value="Unassembled WGS sequence"/>
</dbReference>
<comment type="caution">
    <text evidence="5">The sequence shown here is derived from an EMBL/GenBank/DDBJ whole genome shotgun (WGS) entry which is preliminary data.</text>
</comment>
<dbReference type="PRINTS" id="PR00035">
    <property type="entry name" value="HTHGNTR"/>
</dbReference>
<dbReference type="Gene3D" id="1.10.10.10">
    <property type="entry name" value="Winged helix-like DNA-binding domain superfamily/Winged helix DNA-binding domain"/>
    <property type="match status" value="1"/>
</dbReference>
<evidence type="ECO:0000256" key="2">
    <source>
        <dbReference type="ARBA" id="ARBA00023125"/>
    </source>
</evidence>
<accession>A0ABR7EXQ6</accession>
<dbReference type="SUPFAM" id="SSF48008">
    <property type="entry name" value="GntR ligand-binding domain-like"/>
    <property type="match status" value="1"/>
</dbReference>
<evidence type="ECO:0000256" key="1">
    <source>
        <dbReference type="ARBA" id="ARBA00023015"/>
    </source>
</evidence>
<name>A0ABR7EXQ6_9FIRM</name>
<dbReference type="InterPro" id="IPR008920">
    <property type="entry name" value="TF_FadR/GntR_C"/>
</dbReference>
<keyword evidence="2" id="KW-0238">DNA-binding</keyword>
<gene>
    <name evidence="5" type="ORF">H8S07_11025</name>
</gene>
<organism evidence="5 6">
    <name type="scientific">Dorea hominis</name>
    <dbReference type="NCBI Taxonomy" id="2763040"/>
    <lineage>
        <taxon>Bacteria</taxon>
        <taxon>Bacillati</taxon>
        <taxon>Bacillota</taxon>
        <taxon>Clostridia</taxon>
        <taxon>Lachnospirales</taxon>
        <taxon>Lachnospiraceae</taxon>
        <taxon>Dorea</taxon>
    </lineage>
</organism>
<evidence type="ECO:0000259" key="4">
    <source>
        <dbReference type="PROSITE" id="PS50949"/>
    </source>
</evidence>
<keyword evidence="3" id="KW-0804">Transcription</keyword>
<dbReference type="Pfam" id="PF00392">
    <property type="entry name" value="GntR"/>
    <property type="match status" value="1"/>
</dbReference>
<evidence type="ECO:0000313" key="6">
    <source>
        <dbReference type="Proteomes" id="UP000647235"/>
    </source>
</evidence>
<dbReference type="CDD" id="cd07377">
    <property type="entry name" value="WHTH_GntR"/>
    <property type="match status" value="1"/>
</dbReference>
<dbReference type="InterPro" id="IPR000524">
    <property type="entry name" value="Tscrpt_reg_HTH_GntR"/>
</dbReference>
<dbReference type="InterPro" id="IPR036390">
    <property type="entry name" value="WH_DNA-bd_sf"/>
</dbReference>
<dbReference type="SMART" id="SM00345">
    <property type="entry name" value="HTH_GNTR"/>
    <property type="match status" value="1"/>
</dbReference>
<proteinExistence type="predicted"/>
<keyword evidence="1" id="KW-0805">Transcription regulation</keyword>
<protein>
    <submittedName>
        <fullName evidence="5">GntR family transcriptional regulator</fullName>
    </submittedName>
</protein>
<dbReference type="PANTHER" id="PTHR43537">
    <property type="entry name" value="TRANSCRIPTIONAL REGULATOR, GNTR FAMILY"/>
    <property type="match status" value="1"/>
</dbReference>
<dbReference type="Gene3D" id="1.20.120.530">
    <property type="entry name" value="GntR ligand-binding domain-like"/>
    <property type="match status" value="1"/>
</dbReference>
<keyword evidence="6" id="KW-1185">Reference proteome</keyword>
<dbReference type="PANTHER" id="PTHR43537:SF45">
    <property type="entry name" value="GNTR FAMILY REGULATORY PROTEIN"/>
    <property type="match status" value="1"/>
</dbReference>
<dbReference type="EMBL" id="JACOOY010000015">
    <property type="protein sequence ID" value="MBC5665787.1"/>
    <property type="molecule type" value="Genomic_DNA"/>
</dbReference>
<reference evidence="5 6" key="1">
    <citation type="submission" date="2020-08" db="EMBL/GenBank/DDBJ databases">
        <title>Genome public.</title>
        <authorList>
            <person name="Liu C."/>
            <person name="Sun Q."/>
        </authorList>
    </citation>
    <scope>NUCLEOTIDE SEQUENCE [LARGE SCALE GENOMIC DNA]</scope>
    <source>
        <strain evidence="5 6">NSJ-36</strain>
    </source>
</reference>